<dbReference type="Pfam" id="PF00895">
    <property type="entry name" value="ATP-synt_8"/>
    <property type="match status" value="1"/>
</dbReference>
<dbReference type="PANTHER" id="PTHR39937:SF1">
    <property type="entry name" value="ATP SYNTHASE PROTEIN 8"/>
    <property type="match status" value="1"/>
</dbReference>
<evidence type="ECO:0000256" key="6">
    <source>
        <dbReference type="ARBA" id="ARBA00022781"/>
    </source>
</evidence>
<evidence type="ECO:0000256" key="14">
    <source>
        <dbReference type="SAM" id="SignalP"/>
    </source>
</evidence>
<evidence type="ECO:0000256" key="9">
    <source>
        <dbReference type="ARBA" id="ARBA00023128"/>
    </source>
</evidence>
<evidence type="ECO:0000256" key="12">
    <source>
        <dbReference type="RuleBase" id="RU003661"/>
    </source>
</evidence>
<dbReference type="AlphaFoldDB" id="A0A7G9TWZ7"/>
<evidence type="ECO:0000256" key="11">
    <source>
        <dbReference type="ARBA" id="ARBA00023310"/>
    </source>
</evidence>
<dbReference type="CTD" id="4509"/>
<keyword evidence="14" id="KW-0732">Signal</keyword>
<sequence length="55" mass="6328">MPQLNPNPWFLTMLSSWLILLLIVQPKSSSTCLPNPPLNKTHSTKTPTPWSWPWT</sequence>
<feature type="compositionally biased region" description="Low complexity" evidence="13">
    <location>
        <begin position="40"/>
        <end position="55"/>
    </location>
</feature>
<dbReference type="PANTHER" id="PTHR39937">
    <property type="entry name" value="ATP SYNTHASE PROTEIN 8"/>
    <property type="match status" value="1"/>
</dbReference>
<dbReference type="RefSeq" id="YP_009991990.1">
    <property type="nucleotide sequence ID" value="NC_052825.1"/>
</dbReference>
<feature type="signal peptide" evidence="14">
    <location>
        <begin position="1"/>
        <end position="29"/>
    </location>
</feature>
<evidence type="ECO:0000256" key="7">
    <source>
        <dbReference type="ARBA" id="ARBA00022989"/>
    </source>
</evidence>
<evidence type="ECO:0000256" key="2">
    <source>
        <dbReference type="ARBA" id="ARBA00008892"/>
    </source>
</evidence>
<feature type="region of interest" description="Disordered" evidence="13">
    <location>
        <begin position="34"/>
        <end position="55"/>
    </location>
</feature>
<evidence type="ECO:0000256" key="13">
    <source>
        <dbReference type="SAM" id="MobiDB-lite"/>
    </source>
</evidence>
<evidence type="ECO:0000256" key="8">
    <source>
        <dbReference type="ARBA" id="ARBA00023065"/>
    </source>
</evidence>
<keyword evidence="3 12" id="KW-0813">Transport</keyword>
<dbReference type="GO" id="GO:0015986">
    <property type="term" value="P:proton motive force-driven ATP synthesis"/>
    <property type="evidence" value="ECO:0007669"/>
    <property type="project" value="InterPro"/>
</dbReference>
<comment type="similarity">
    <text evidence="2 12">Belongs to the ATPase protein 8 family.</text>
</comment>
<dbReference type="InterPro" id="IPR001421">
    <property type="entry name" value="ATP8_metazoa"/>
</dbReference>
<geneLocation type="mitochondrion" evidence="15"/>
<dbReference type="InterPro" id="IPR050635">
    <property type="entry name" value="ATPase_protein_8"/>
</dbReference>
<keyword evidence="5 12" id="KW-0812">Transmembrane</keyword>
<accession>A0A7G9TWZ7</accession>
<keyword evidence="11" id="KW-0066">ATP synthesis</keyword>
<proteinExistence type="inferred from homology"/>
<evidence type="ECO:0000256" key="5">
    <source>
        <dbReference type="ARBA" id="ARBA00022692"/>
    </source>
</evidence>
<keyword evidence="9 12" id="KW-0496">Mitochondrion</keyword>
<keyword evidence="6 12" id="KW-0375">Hydrogen ion transport</keyword>
<protein>
    <recommendedName>
        <fullName evidence="12">ATP synthase complex subunit 8</fullName>
    </recommendedName>
</protein>
<dbReference type="GeneID" id="62627130"/>
<gene>
    <name evidence="15" type="primary">ATP8</name>
</gene>
<dbReference type="GO" id="GO:0045259">
    <property type="term" value="C:proton-transporting ATP synthase complex"/>
    <property type="evidence" value="ECO:0007669"/>
    <property type="project" value="UniProtKB-KW"/>
</dbReference>
<organism evidence="15">
    <name type="scientific">Crypturellus cinnamomeus</name>
    <dbReference type="NCBI Taxonomy" id="889801"/>
    <lineage>
        <taxon>Eukaryota</taxon>
        <taxon>Metazoa</taxon>
        <taxon>Chordata</taxon>
        <taxon>Craniata</taxon>
        <taxon>Vertebrata</taxon>
        <taxon>Euteleostomi</taxon>
        <taxon>Archelosauria</taxon>
        <taxon>Archosauria</taxon>
        <taxon>Dinosauria</taxon>
        <taxon>Saurischia</taxon>
        <taxon>Theropoda</taxon>
        <taxon>Coelurosauria</taxon>
        <taxon>Aves</taxon>
        <taxon>Palaeognathae</taxon>
        <taxon>Tinamiformes</taxon>
        <taxon>Tinamidae</taxon>
        <taxon>Crypturellus</taxon>
    </lineage>
</organism>
<dbReference type="EMBL" id="MN356427">
    <property type="protein sequence ID" value="QNN84890.1"/>
    <property type="molecule type" value="Genomic_DNA"/>
</dbReference>
<keyword evidence="4 12" id="KW-0138">CF(0)</keyword>
<evidence type="ECO:0000256" key="4">
    <source>
        <dbReference type="ARBA" id="ARBA00022547"/>
    </source>
</evidence>
<comment type="subcellular location">
    <subcellularLocation>
        <location evidence="1 12">Mitochondrion membrane</location>
        <topology evidence="1 12">Single-pass membrane protein</topology>
    </subcellularLocation>
</comment>
<dbReference type="GO" id="GO:0031966">
    <property type="term" value="C:mitochondrial membrane"/>
    <property type="evidence" value="ECO:0007669"/>
    <property type="project" value="UniProtKB-SubCell"/>
</dbReference>
<keyword evidence="8 12" id="KW-0406">Ion transport</keyword>
<name>A0A7G9TWZ7_9AVES</name>
<keyword evidence="7" id="KW-1133">Transmembrane helix</keyword>
<evidence type="ECO:0000256" key="10">
    <source>
        <dbReference type="ARBA" id="ARBA00023136"/>
    </source>
</evidence>
<evidence type="ECO:0000313" key="15">
    <source>
        <dbReference type="EMBL" id="QNN84890.1"/>
    </source>
</evidence>
<reference evidence="15" key="1">
    <citation type="submission" date="2019-08" db="EMBL/GenBank/DDBJ databases">
        <title>Densely sampling genomes across the diversity of birds increases power of comparative genomics analyses.</title>
        <authorList>
            <consortium name="B10K project Consortium"/>
            <person name="Feng S."/>
            <person name="Stiller J."/>
            <person name="Andreu-Sanchez S."/>
            <person name="Margaryan A."/>
            <person name="Chen W."/>
            <person name="Paten B."/>
            <person name="Zhang G."/>
        </authorList>
    </citation>
    <scope>NUCLEOTIDE SEQUENCE</scope>
</reference>
<evidence type="ECO:0000256" key="3">
    <source>
        <dbReference type="ARBA" id="ARBA00022448"/>
    </source>
</evidence>
<feature type="chain" id="PRO_5028967620" description="ATP synthase complex subunit 8" evidence="14">
    <location>
        <begin position="30"/>
        <end position="55"/>
    </location>
</feature>
<evidence type="ECO:0000256" key="1">
    <source>
        <dbReference type="ARBA" id="ARBA00004304"/>
    </source>
</evidence>
<dbReference type="GO" id="GO:0015078">
    <property type="term" value="F:proton transmembrane transporter activity"/>
    <property type="evidence" value="ECO:0007669"/>
    <property type="project" value="InterPro"/>
</dbReference>
<keyword evidence="10" id="KW-0472">Membrane</keyword>